<name>A0A7C9JCL7_9BACT</name>
<proteinExistence type="predicted"/>
<dbReference type="Pfam" id="PF08000">
    <property type="entry name" value="bPH_1"/>
    <property type="match status" value="1"/>
</dbReference>
<dbReference type="InterPro" id="IPR012544">
    <property type="entry name" value="PHb"/>
</dbReference>
<dbReference type="InterPro" id="IPR037063">
    <property type="entry name" value="PHb_sf"/>
</dbReference>
<dbReference type="EMBL" id="QWKH01000005">
    <property type="protein sequence ID" value="NBI33739.1"/>
    <property type="molecule type" value="Genomic_DNA"/>
</dbReference>
<feature type="domain" description="Bacterial Pleckstrin homology" evidence="1">
    <location>
        <begin position="20"/>
        <end position="146"/>
    </location>
</feature>
<sequence>MALGMKDMLGGMKNAASGVVQGGLGNYSEMSVDQMRKEYGMYLMEGEEIQVGFKLIRDALIFTDKRIIFTDKQGATGSKMSVKSINLFSIVEVSMETAGFGFDDSELTFTYIQTADMKAHSLTYVSHKLEFPKKYDVRPLYRLLQELAYANCVRLNGLE</sequence>
<gene>
    <name evidence="2" type="ORF">D1639_01540</name>
</gene>
<reference evidence="2" key="1">
    <citation type="submission" date="2018-08" db="EMBL/GenBank/DDBJ databases">
        <title>Murine metabolic-syndrome-specific gut microbial biobank.</title>
        <authorList>
            <person name="Liu C."/>
        </authorList>
    </citation>
    <scope>NUCLEOTIDE SEQUENCE [LARGE SCALE GENOMIC DNA]</scope>
    <source>
        <strain evidence="2">Z82</strain>
    </source>
</reference>
<organism evidence="2">
    <name type="scientific">Muribaculaceae bacterium Z82</name>
    <dbReference type="NCBI Taxonomy" id="2304548"/>
    <lineage>
        <taxon>Bacteria</taxon>
        <taxon>Pseudomonadati</taxon>
        <taxon>Bacteroidota</taxon>
        <taxon>Bacteroidia</taxon>
        <taxon>Bacteroidales</taxon>
        <taxon>Muribaculaceae</taxon>
    </lineage>
</organism>
<comment type="caution">
    <text evidence="2">The sequence shown here is derived from an EMBL/GenBank/DDBJ whole genome shotgun (WGS) entry which is preliminary data.</text>
</comment>
<evidence type="ECO:0000313" key="2">
    <source>
        <dbReference type="EMBL" id="NBI33739.1"/>
    </source>
</evidence>
<protein>
    <submittedName>
        <fullName evidence="2">PH domain-containing protein</fullName>
    </submittedName>
</protein>
<evidence type="ECO:0000259" key="1">
    <source>
        <dbReference type="Pfam" id="PF08000"/>
    </source>
</evidence>
<dbReference type="Gene3D" id="2.30.29.50">
    <property type="entry name" value="Bacterial Pleckstrin homology domain"/>
    <property type="match status" value="1"/>
</dbReference>
<dbReference type="AlphaFoldDB" id="A0A7C9JCL7"/>
<dbReference type="SUPFAM" id="SSF50729">
    <property type="entry name" value="PH domain-like"/>
    <property type="match status" value="1"/>
</dbReference>
<accession>A0A7C9JCL7</accession>